<keyword evidence="3 7" id="KW-0812">Transmembrane</keyword>
<dbReference type="Pfam" id="PF02687">
    <property type="entry name" value="FtsX"/>
    <property type="match status" value="2"/>
</dbReference>
<dbReference type="PANTHER" id="PTHR30287">
    <property type="entry name" value="MEMBRANE COMPONENT OF PREDICTED ABC SUPERFAMILY METABOLITE UPTAKE TRANSPORTER"/>
    <property type="match status" value="1"/>
</dbReference>
<keyword evidence="10" id="KW-1185">Reference proteome</keyword>
<dbReference type="PANTHER" id="PTHR30287:SF2">
    <property type="entry name" value="BLL1001 PROTEIN"/>
    <property type="match status" value="1"/>
</dbReference>
<feature type="transmembrane region" description="Helical" evidence="7">
    <location>
        <begin position="460"/>
        <end position="485"/>
    </location>
</feature>
<evidence type="ECO:0000256" key="6">
    <source>
        <dbReference type="SAM" id="MobiDB-lite"/>
    </source>
</evidence>
<feature type="compositionally biased region" description="Basic and acidic residues" evidence="6">
    <location>
        <begin position="612"/>
        <end position="624"/>
    </location>
</feature>
<dbReference type="EMBL" id="PNGC01000001">
    <property type="protein sequence ID" value="PMB90289.1"/>
    <property type="molecule type" value="Genomic_DNA"/>
</dbReference>
<protein>
    <recommendedName>
        <fullName evidence="8">ABC3 transporter permease C-terminal domain-containing protein</fullName>
    </recommendedName>
</protein>
<feature type="transmembrane region" description="Helical" evidence="7">
    <location>
        <begin position="287"/>
        <end position="311"/>
    </location>
</feature>
<accession>A0ABX4UTU6</accession>
<evidence type="ECO:0000256" key="3">
    <source>
        <dbReference type="ARBA" id="ARBA00022692"/>
    </source>
</evidence>
<evidence type="ECO:0000256" key="7">
    <source>
        <dbReference type="SAM" id="Phobius"/>
    </source>
</evidence>
<feature type="domain" description="ABC3 transporter permease C-terminal" evidence="8">
    <location>
        <begin position="288"/>
        <end position="405"/>
    </location>
</feature>
<evidence type="ECO:0000256" key="2">
    <source>
        <dbReference type="ARBA" id="ARBA00022475"/>
    </source>
</evidence>
<feature type="transmembrane region" description="Helical" evidence="7">
    <location>
        <begin position="21"/>
        <end position="44"/>
    </location>
</feature>
<dbReference type="RefSeq" id="WP_102183884.1">
    <property type="nucleotide sequence ID" value="NZ_PNGC01000001.1"/>
</dbReference>
<feature type="transmembrane region" description="Helical" evidence="7">
    <location>
        <begin position="806"/>
        <end position="831"/>
    </location>
</feature>
<evidence type="ECO:0000313" key="10">
    <source>
        <dbReference type="Proteomes" id="UP000243201"/>
    </source>
</evidence>
<keyword evidence="4 7" id="KW-1133">Transmembrane helix</keyword>
<proteinExistence type="predicted"/>
<feature type="transmembrane region" description="Helical" evidence="7">
    <location>
        <begin position="332"/>
        <end position="355"/>
    </location>
</feature>
<evidence type="ECO:0000313" key="9">
    <source>
        <dbReference type="EMBL" id="PMB90289.1"/>
    </source>
</evidence>
<keyword evidence="2" id="KW-1003">Cell membrane</keyword>
<feature type="region of interest" description="Disordered" evidence="6">
    <location>
        <begin position="610"/>
        <end position="666"/>
    </location>
</feature>
<name>A0ABX4UTU6_9ACTO</name>
<feature type="transmembrane region" description="Helical" evidence="7">
    <location>
        <begin position="427"/>
        <end position="448"/>
    </location>
</feature>
<sequence length="948" mass="101071">MRFLTKANLKAHARQYIATACAIIICCIFICIASSFGSVMAWTMGAGETQLMKNTQVVVTYGEFDENSQAAVNGTVAVEKFKADPLAGIIADRAGIRQANGTDLELQPVYQTRVGATIGKKSIQVQGIGLFSPQFYRPPLSEGKAPTGKNQIALAASYLEKTGVWVGDTIEIQVPPPDDEEDAQPTTQKATVSGIVRRDASMYIGQVPDVYLSPELGKRLAKATGTGVSQILVHTQQDPAALAQKLGQYLNDKQLLSKDLAVVTVTQKQSETTAGKAEQIALQAVALFFPLLAVLVCIGIVSVTFQVVLARRRRETALLRCVGATVAQVRRAAFLECLLVGIVSAVIGTLIGWLGSITLVYGTGMIGSLSQTLEVIGVFPVILSLVTGISVPLIGALRPTFGLGKIRPIAALNTQELNKQGKPKRHIFHWILTAFLTVVGGVMWVLAWRNHGSVEGEKQLIALGAAIAGALILMCAVLMICRFLLPAFTALFTRPFARKYATAKLAGENVKRDPHRTGATATALVLGVTLMATILIGTASVQKTVNDEINRRFAVDYSLVSANPSIPLPGNELKKAAQIEGVSAIGEIPGMVTQTITDAQGNTLIKEQLTGRADENPEEAKPADTEPVTETPESTSNAPLEVKVETGSSETADANEGAGGENPRASSMVVVTLPDKVNSLTRKRIKEPQRGEMWLLGAVDKPLSQPVHLAFKGGGKITVKVKKIPASASGFPADYSALYGVLSRADFDKLTASGAKTESYGVMAKLDLSRGSTDTIQTIQDFTNQFWELPSASMESSAMVSSIVTMVLRIMMMILLCLLGISAIVALVGVANTLSLSVVDRAQENALLRAVGATRTQVRRMLIIEGTLIGLGALVVGLALSALFSWFVMQCMPFAGLISQKNIELEIPWLWVGLVVLVTELFCFLASVLPGRRAAKASPIEALNTADQ</sequence>
<feature type="domain" description="ABC3 transporter permease C-terminal" evidence="8">
    <location>
        <begin position="818"/>
        <end position="939"/>
    </location>
</feature>
<comment type="subcellular location">
    <subcellularLocation>
        <location evidence="1">Cell membrane</location>
        <topology evidence="1">Multi-pass membrane protein</topology>
    </subcellularLocation>
</comment>
<dbReference type="InterPro" id="IPR038766">
    <property type="entry name" value="Membrane_comp_ABC_pdt"/>
</dbReference>
<feature type="transmembrane region" description="Helical" evidence="7">
    <location>
        <begin position="521"/>
        <end position="541"/>
    </location>
</feature>
<reference evidence="9 10" key="1">
    <citation type="submission" date="2017-09" db="EMBL/GenBank/DDBJ databases">
        <title>Bacterial strain isolated from the female urinary microbiota.</title>
        <authorList>
            <person name="Thomas-White K."/>
            <person name="Kumar N."/>
            <person name="Forster S."/>
            <person name="Putonti C."/>
            <person name="Lawley T."/>
            <person name="Wolfe A.J."/>
        </authorList>
    </citation>
    <scope>NUCLEOTIDE SEQUENCE [LARGE SCALE GENOMIC DNA]</scope>
    <source>
        <strain evidence="9 10">UMB0744</strain>
    </source>
</reference>
<evidence type="ECO:0000256" key="4">
    <source>
        <dbReference type="ARBA" id="ARBA00022989"/>
    </source>
</evidence>
<organism evidence="9 10">
    <name type="scientific">Varibaculum cambriense</name>
    <dbReference type="NCBI Taxonomy" id="184870"/>
    <lineage>
        <taxon>Bacteria</taxon>
        <taxon>Bacillati</taxon>
        <taxon>Actinomycetota</taxon>
        <taxon>Actinomycetes</taxon>
        <taxon>Actinomycetales</taxon>
        <taxon>Actinomycetaceae</taxon>
        <taxon>Varibaculum</taxon>
    </lineage>
</organism>
<feature type="compositionally biased region" description="Low complexity" evidence="6">
    <location>
        <begin position="625"/>
        <end position="636"/>
    </location>
</feature>
<evidence type="ECO:0000256" key="5">
    <source>
        <dbReference type="ARBA" id="ARBA00023136"/>
    </source>
</evidence>
<feature type="transmembrane region" description="Helical" evidence="7">
    <location>
        <begin position="375"/>
        <end position="397"/>
    </location>
</feature>
<keyword evidence="5 7" id="KW-0472">Membrane</keyword>
<comment type="caution">
    <text evidence="9">The sequence shown here is derived from an EMBL/GenBank/DDBJ whole genome shotgun (WGS) entry which is preliminary data.</text>
</comment>
<dbReference type="Proteomes" id="UP000243201">
    <property type="component" value="Unassembled WGS sequence"/>
</dbReference>
<feature type="transmembrane region" description="Helical" evidence="7">
    <location>
        <begin position="909"/>
        <end position="929"/>
    </location>
</feature>
<dbReference type="InterPro" id="IPR003838">
    <property type="entry name" value="ABC3_permease_C"/>
</dbReference>
<evidence type="ECO:0000259" key="8">
    <source>
        <dbReference type="Pfam" id="PF02687"/>
    </source>
</evidence>
<feature type="transmembrane region" description="Helical" evidence="7">
    <location>
        <begin position="868"/>
        <end position="889"/>
    </location>
</feature>
<evidence type="ECO:0000256" key="1">
    <source>
        <dbReference type="ARBA" id="ARBA00004651"/>
    </source>
</evidence>
<gene>
    <name evidence="9" type="ORF">CJ240_00625</name>
</gene>